<dbReference type="EMBL" id="CP002159">
    <property type="protein sequence ID" value="ADL56478.1"/>
    <property type="molecule type" value="Genomic_DNA"/>
</dbReference>
<sequence length="207" mass="22918">MIKAKQHSGKIWPGIGVSIIIVLAVPFMRRMMESDMVLHMLVQIPLILFAGWSLARGCTEQVKVGLQRWNYAGIAGLLMTSLVLIFWMLPRALDIVLTNNTLELLKFLSLVMAGAALKLSWQAAGMIARGVFLGNVLPMMMVVGWLYIESPVRICNSYLSNDQLRTGRGLLALSIAGSLIWLYAFFISAGHGDRSEMQSNNSTSIFK</sequence>
<protein>
    <recommendedName>
        <fullName evidence="4">Transmembrane protein</fullName>
    </recommendedName>
</protein>
<dbReference type="eggNOG" id="ENOG5032SXK">
    <property type="taxonomic scope" value="Bacteria"/>
</dbReference>
<feature type="transmembrane region" description="Helical" evidence="1">
    <location>
        <begin position="12"/>
        <end position="31"/>
    </location>
</feature>
<dbReference type="STRING" id="395494.Galf_2479"/>
<dbReference type="HOGENOM" id="CLU_108389_0_0_4"/>
<keyword evidence="1" id="KW-0812">Transmembrane</keyword>
<evidence type="ECO:0000256" key="1">
    <source>
        <dbReference type="SAM" id="Phobius"/>
    </source>
</evidence>
<name>D9SK66_GALCS</name>
<evidence type="ECO:0000313" key="3">
    <source>
        <dbReference type="Proteomes" id="UP000001235"/>
    </source>
</evidence>
<reference evidence="2 3" key="1">
    <citation type="submission" date="2010-08" db="EMBL/GenBank/DDBJ databases">
        <title>Complete sequence of Gallionella capsiferriformans ES-2.</title>
        <authorList>
            <consortium name="US DOE Joint Genome Institute"/>
            <person name="Lucas S."/>
            <person name="Copeland A."/>
            <person name="Lapidus A."/>
            <person name="Cheng J.-F."/>
            <person name="Bruce D."/>
            <person name="Goodwin L."/>
            <person name="Pitluck S."/>
            <person name="Chertkov O."/>
            <person name="Davenport K.W."/>
            <person name="Detter J.C."/>
            <person name="Han C."/>
            <person name="Tapia R."/>
            <person name="Land M."/>
            <person name="Hauser L."/>
            <person name="Chang Y.-J."/>
            <person name="Jeffries C."/>
            <person name="Kyrpides N."/>
            <person name="Ivanova N."/>
            <person name="Mikhailova N."/>
            <person name="Shelobolina E.S."/>
            <person name="Picardal F."/>
            <person name="Roden E."/>
            <person name="Emerson D."/>
            <person name="Woyke T."/>
        </authorList>
    </citation>
    <scope>NUCLEOTIDE SEQUENCE [LARGE SCALE GENOMIC DNA]</scope>
    <source>
        <strain evidence="2 3">ES-2</strain>
    </source>
</reference>
<evidence type="ECO:0008006" key="4">
    <source>
        <dbReference type="Google" id="ProtNLM"/>
    </source>
</evidence>
<feature type="transmembrane region" description="Helical" evidence="1">
    <location>
        <begin position="131"/>
        <end position="148"/>
    </location>
</feature>
<dbReference type="KEGG" id="gca:Galf_2479"/>
<dbReference type="RefSeq" id="WP_013294398.1">
    <property type="nucleotide sequence ID" value="NC_014394.1"/>
</dbReference>
<dbReference type="AlphaFoldDB" id="D9SK66"/>
<proteinExistence type="predicted"/>
<feature type="transmembrane region" description="Helical" evidence="1">
    <location>
        <begin position="69"/>
        <end position="89"/>
    </location>
</feature>
<keyword evidence="1" id="KW-1133">Transmembrane helix</keyword>
<keyword evidence="3" id="KW-1185">Reference proteome</keyword>
<evidence type="ECO:0000313" key="2">
    <source>
        <dbReference type="EMBL" id="ADL56478.1"/>
    </source>
</evidence>
<keyword evidence="1" id="KW-0472">Membrane</keyword>
<organism evidence="2 3">
    <name type="scientific">Gallionella capsiferriformans (strain ES-2)</name>
    <name type="common">Gallionella ferruginea capsiferriformans (strain ES-2)</name>
    <dbReference type="NCBI Taxonomy" id="395494"/>
    <lineage>
        <taxon>Bacteria</taxon>
        <taxon>Pseudomonadati</taxon>
        <taxon>Pseudomonadota</taxon>
        <taxon>Betaproteobacteria</taxon>
        <taxon>Nitrosomonadales</taxon>
        <taxon>Gallionellaceae</taxon>
        <taxon>Gallionella</taxon>
    </lineage>
</organism>
<dbReference type="Proteomes" id="UP000001235">
    <property type="component" value="Chromosome"/>
</dbReference>
<feature type="transmembrane region" description="Helical" evidence="1">
    <location>
        <begin position="168"/>
        <end position="189"/>
    </location>
</feature>
<feature type="transmembrane region" description="Helical" evidence="1">
    <location>
        <begin position="37"/>
        <end position="57"/>
    </location>
</feature>
<dbReference type="OrthoDB" id="2388670at2"/>
<gene>
    <name evidence="2" type="ordered locus">Galf_2479</name>
</gene>
<accession>D9SK66</accession>